<evidence type="ECO:0000313" key="2">
    <source>
        <dbReference type="EMBL" id="MFC5550374.1"/>
    </source>
</evidence>
<organism evidence="2 3">
    <name type="scientific">Massilia aerilata</name>
    <dbReference type="NCBI Taxonomy" id="453817"/>
    <lineage>
        <taxon>Bacteria</taxon>
        <taxon>Pseudomonadati</taxon>
        <taxon>Pseudomonadota</taxon>
        <taxon>Betaproteobacteria</taxon>
        <taxon>Burkholderiales</taxon>
        <taxon>Oxalobacteraceae</taxon>
        <taxon>Telluria group</taxon>
        <taxon>Massilia</taxon>
    </lineage>
</organism>
<protein>
    <submittedName>
        <fullName evidence="2">Uncharacterized protein</fullName>
    </submittedName>
</protein>
<evidence type="ECO:0000256" key="1">
    <source>
        <dbReference type="SAM" id="Phobius"/>
    </source>
</evidence>
<reference evidence="3" key="1">
    <citation type="journal article" date="2019" name="Int. J. Syst. Evol. Microbiol.">
        <title>The Global Catalogue of Microorganisms (GCM) 10K type strain sequencing project: providing services to taxonomists for standard genome sequencing and annotation.</title>
        <authorList>
            <consortium name="The Broad Institute Genomics Platform"/>
            <consortium name="The Broad Institute Genome Sequencing Center for Infectious Disease"/>
            <person name="Wu L."/>
            <person name="Ma J."/>
        </authorList>
    </citation>
    <scope>NUCLEOTIDE SEQUENCE [LARGE SCALE GENOMIC DNA]</scope>
    <source>
        <strain evidence="3">CGMCC 4.5798</strain>
    </source>
</reference>
<sequence>MADNSEDEGIHFRAIRRGALAIAGGIVFAVGGSWWLLHILGPAANTAQPPAGIPAPRLQPAPQQDSAAYFAEKQRRLNSTGWVDRGAGIAHIPLDEAMRIEAARRQKEVKP</sequence>
<keyword evidence="3" id="KW-1185">Reference proteome</keyword>
<name>A0ABW0S1K2_9BURK</name>
<keyword evidence="1" id="KW-1133">Transmembrane helix</keyword>
<gene>
    <name evidence="2" type="ORF">ACFPO9_17805</name>
</gene>
<dbReference type="RefSeq" id="WP_379772871.1">
    <property type="nucleotide sequence ID" value="NZ_JBHSMZ010000015.1"/>
</dbReference>
<evidence type="ECO:0000313" key="3">
    <source>
        <dbReference type="Proteomes" id="UP001596086"/>
    </source>
</evidence>
<comment type="caution">
    <text evidence="2">The sequence shown here is derived from an EMBL/GenBank/DDBJ whole genome shotgun (WGS) entry which is preliminary data.</text>
</comment>
<keyword evidence="1" id="KW-0472">Membrane</keyword>
<keyword evidence="1" id="KW-0812">Transmembrane</keyword>
<dbReference type="Proteomes" id="UP001596086">
    <property type="component" value="Unassembled WGS sequence"/>
</dbReference>
<dbReference type="EMBL" id="JBHSMZ010000015">
    <property type="protein sequence ID" value="MFC5550374.1"/>
    <property type="molecule type" value="Genomic_DNA"/>
</dbReference>
<proteinExistence type="predicted"/>
<feature type="transmembrane region" description="Helical" evidence="1">
    <location>
        <begin position="18"/>
        <end position="37"/>
    </location>
</feature>
<accession>A0ABW0S1K2</accession>